<sequence>MHPRNQYVWPEIILGRVPDNVELSGRRKMARSVPVSSRAAC</sequence>
<name>A0A0N1JNH2_PSESX</name>
<dbReference type="EMBL" id="LGLN01000067">
    <property type="protein sequence ID" value="KPC27643.1"/>
    <property type="molecule type" value="Genomic_DNA"/>
</dbReference>
<accession>A0A0N1JNH2</accession>
<evidence type="ECO:0000313" key="1">
    <source>
        <dbReference type="EMBL" id="KPC27643.1"/>
    </source>
</evidence>
<dbReference type="PATRIC" id="fig|81035.3.peg.174"/>
<comment type="caution">
    <text evidence="1">The sequence shown here is derived from an EMBL/GenBank/DDBJ whole genome shotgun (WGS) entry which is preliminary data.</text>
</comment>
<reference evidence="1 2" key="2">
    <citation type="submission" date="2015-10" db="EMBL/GenBank/DDBJ databases">
        <title>Comparative genomics and high-throughput reverse genetic screens identify a new phytobacterial MAMP and an Arabidopsis receptor required for immune elicitation.</title>
        <authorList>
            <person name="Mott G.A."/>
            <person name="Thakur S."/>
            <person name="Wang P.W."/>
            <person name="Desveaux D."/>
            <person name="Guttman D.S."/>
        </authorList>
    </citation>
    <scope>NUCLEOTIDE SEQUENCE [LARGE SCALE GENOMIC DNA]</scope>
    <source>
        <strain evidence="1 2">0788_9</strain>
    </source>
</reference>
<protein>
    <submittedName>
        <fullName evidence="1">Uncharacterized protein</fullName>
    </submittedName>
</protein>
<proteinExistence type="predicted"/>
<evidence type="ECO:0000313" key="2">
    <source>
        <dbReference type="Proteomes" id="UP000037891"/>
    </source>
</evidence>
<organism evidence="1 2">
    <name type="scientific">Pseudomonas syringae pv. cilantro</name>
    <dbReference type="NCBI Taxonomy" id="81035"/>
    <lineage>
        <taxon>Bacteria</taxon>
        <taxon>Pseudomonadati</taxon>
        <taxon>Pseudomonadota</taxon>
        <taxon>Gammaproteobacteria</taxon>
        <taxon>Pseudomonadales</taxon>
        <taxon>Pseudomonadaceae</taxon>
        <taxon>Pseudomonas</taxon>
        <taxon>Pseudomonas syringae</taxon>
    </lineage>
</organism>
<gene>
    <name evidence="1" type="ORF">ABJ99_0139</name>
</gene>
<dbReference type="AlphaFoldDB" id="A0A0N1JNH2"/>
<reference evidence="1 2" key="1">
    <citation type="submission" date="2015-07" db="EMBL/GenBank/DDBJ databases">
        <authorList>
            <person name="Noorani M."/>
        </authorList>
    </citation>
    <scope>NUCLEOTIDE SEQUENCE [LARGE SCALE GENOMIC DNA]</scope>
    <source>
        <strain evidence="1 2">0788_9</strain>
    </source>
</reference>
<dbReference type="Proteomes" id="UP000037891">
    <property type="component" value="Unassembled WGS sequence"/>
</dbReference>